<dbReference type="PANTHER" id="PTHR30136">
    <property type="entry name" value="HELIX-TURN-HELIX TRANSCRIPTIONAL REGULATOR, ICLR FAMILY"/>
    <property type="match status" value="1"/>
</dbReference>
<evidence type="ECO:0000313" key="7">
    <source>
        <dbReference type="Proteomes" id="UP000198508"/>
    </source>
</evidence>
<proteinExistence type="predicted"/>
<dbReference type="Pfam" id="PF09339">
    <property type="entry name" value="HTH_IclR"/>
    <property type="match status" value="1"/>
</dbReference>
<dbReference type="STRING" id="460384.SAMN05216313_10130"/>
<organism evidence="6 7">
    <name type="scientific">Enterocloster lavalensis</name>
    <dbReference type="NCBI Taxonomy" id="460384"/>
    <lineage>
        <taxon>Bacteria</taxon>
        <taxon>Bacillati</taxon>
        <taxon>Bacillota</taxon>
        <taxon>Clostridia</taxon>
        <taxon>Lachnospirales</taxon>
        <taxon>Lachnospiraceae</taxon>
        <taxon>Enterocloster</taxon>
    </lineage>
</organism>
<dbReference type="Gene3D" id="1.10.10.10">
    <property type="entry name" value="Winged helix-like DNA-binding domain superfamily/Winged helix DNA-binding domain"/>
    <property type="match status" value="1"/>
</dbReference>
<dbReference type="GO" id="GO:0003700">
    <property type="term" value="F:DNA-binding transcription factor activity"/>
    <property type="evidence" value="ECO:0007669"/>
    <property type="project" value="TreeGrafter"/>
</dbReference>
<protein>
    <submittedName>
        <fullName evidence="6">Transcriptional regulator, IclR family</fullName>
    </submittedName>
</protein>
<dbReference type="AlphaFoldDB" id="A0A1I0AGM3"/>
<dbReference type="SMART" id="SM00346">
    <property type="entry name" value="HTH_ICLR"/>
    <property type="match status" value="1"/>
</dbReference>
<dbReference type="RefSeq" id="WP_092360310.1">
    <property type="nucleotide sequence ID" value="NZ_DAINWJ010000396.1"/>
</dbReference>
<reference evidence="7" key="1">
    <citation type="submission" date="2016-10" db="EMBL/GenBank/DDBJ databases">
        <authorList>
            <person name="Varghese N."/>
            <person name="Submissions S."/>
        </authorList>
    </citation>
    <scope>NUCLEOTIDE SEQUENCE [LARGE SCALE GENOMIC DNA]</scope>
    <source>
        <strain evidence="7">NLAE-zl-G277</strain>
    </source>
</reference>
<dbReference type="PANTHER" id="PTHR30136:SF24">
    <property type="entry name" value="HTH-TYPE TRANSCRIPTIONAL REPRESSOR ALLR"/>
    <property type="match status" value="1"/>
</dbReference>
<accession>A0A1I0AGM3</accession>
<keyword evidence="3" id="KW-0804">Transcription</keyword>
<dbReference type="Pfam" id="PF01614">
    <property type="entry name" value="IclR_C"/>
    <property type="match status" value="1"/>
</dbReference>
<dbReference type="InterPro" id="IPR050707">
    <property type="entry name" value="HTH_MetabolicPath_Reg"/>
</dbReference>
<name>A0A1I0AGM3_9FIRM</name>
<dbReference type="Gene3D" id="3.30.450.40">
    <property type="match status" value="1"/>
</dbReference>
<evidence type="ECO:0000256" key="3">
    <source>
        <dbReference type="ARBA" id="ARBA00023163"/>
    </source>
</evidence>
<evidence type="ECO:0000259" key="5">
    <source>
        <dbReference type="PROSITE" id="PS51078"/>
    </source>
</evidence>
<dbReference type="GO" id="GO:0003677">
    <property type="term" value="F:DNA binding"/>
    <property type="evidence" value="ECO:0007669"/>
    <property type="project" value="UniProtKB-KW"/>
</dbReference>
<keyword evidence="7" id="KW-1185">Reference proteome</keyword>
<evidence type="ECO:0000259" key="4">
    <source>
        <dbReference type="PROSITE" id="PS51077"/>
    </source>
</evidence>
<dbReference type="InterPro" id="IPR036388">
    <property type="entry name" value="WH-like_DNA-bd_sf"/>
</dbReference>
<evidence type="ECO:0000313" key="6">
    <source>
        <dbReference type="EMBL" id="SES93413.1"/>
    </source>
</evidence>
<dbReference type="InterPro" id="IPR005471">
    <property type="entry name" value="Tscrpt_reg_IclR_N"/>
</dbReference>
<feature type="domain" description="HTH iclR-type" evidence="4">
    <location>
        <begin position="4"/>
        <end position="67"/>
    </location>
</feature>
<dbReference type="PROSITE" id="PS51078">
    <property type="entry name" value="ICLR_ED"/>
    <property type="match status" value="1"/>
</dbReference>
<keyword evidence="1" id="KW-0805">Transcription regulation</keyword>
<dbReference type="SUPFAM" id="SSF55781">
    <property type="entry name" value="GAF domain-like"/>
    <property type="match status" value="1"/>
</dbReference>
<sequence>MKLNRTTLRTVDILKLVSKRPDGITLDEICERLGLPKTSAYDIVTTLVQTGMIHVAREQKQRYHIGLTAYRIGINYTNNLDFISVIEPVLKAFAREVGKTVFFGVRSEGEIIYICKFEPENPIITTATVGSKNPLYCTSLGKAILAFEEEDVAGSVMDRLKFQQKTGRTIVSREALEAELETVREKGYALDARELEEHMECVGAPVFGQDGTVIGAISVSSLYKPAEDYEALGRLVHKKALELSRLLGYLGKF</sequence>
<gene>
    <name evidence="6" type="ORF">SAMN05216313_10130</name>
</gene>
<dbReference type="EMBL" id="FOIM01000001">
    <property type="protein sequence ID" value="SES93413.1"/>
    <property type="molecule type" value="Genomic_DNA"/>
</dbReference>
<evidence type="ECO:0000256" key="1">
    <source>
        <dbReference type="ARBA" id="ARBA00023015"/>
    </source>
</evidence>
<dbReference type="InterPro" id="IPR036390">
    <property type="entry name" value="WH_DNA-bd_sf"/>
</dbReference>
<evidence type="ECO:0000256" key="2">
    <source>
        <dbReference type="ARBA" id="ARBA00023125"/>
    </source>
</evidence>
<dbReference type="SUPFAM" id="SSF46785">
    <property type="entry name" value="Winged helix' DNA-binding domain"/>
    <property type="match status" value="1"/>
</dbReference>
<keyword evidence="2" id="KW-0238">DNA-binding</keyword>
<dbReference type="PROSITE" id="PS51077">
    <property type="entry name" value="HTH_ICLR"/>
    <property type="match status" value="1"/>
</dbReference>
<feature type="domain" description="IclR-ED" evidence="5">
    <location>
        <begin position="68"/>
        <end position="249"/>
    </location>
</feature>
<dbReference type="Proteomes" id="UP000198508">
    <property type="component" value="Unassembled WGS sequence"/>
</dbReference>
<dbReference type="InterPro" id="IPR029016">
    <property type="entry name" value="GAF-like_dom_sf"/>
</dbReference>
<dbReference type="InterPro" id="IPR014757">
    <property type="entry name" value="Tscrpt_reg_IclR_C"/>
</dbReference>
<dbReference type="GO" id="GO:0045892">
    <property type="term" value="P:negative regulation of DNA-templated transcription"/>
    <property type="evidence" value="ECO:0007669"/>
    <property type="project" value="TreeGrafter"/>
</dbReference>